<evidence type="ECO:0000259" key="1">
    <source>
        <dbReference type="Pfam" id="PF13173"/>
    </source>
</evidence>
<organism evidence="3 4">
    <name type="scientific">Stackebrandtia albiflava</name>
    <dbReference type="NCBI Taxonomy" id="406432"/>
    <lineage>
        <taxon>Bacteria</taxon>
        <taxon>Bacillati</taxon>
        <taxon>Actinomycetota</taxon>
        <taxon>Actinomycetes</taxon>
        <taxon>Glycomycetales</taxon>
        <taxon>Glycomycetaceae</taxon>
        <taxon>Stackebrandtia</taxon>
    </lineage>
</organism>
<dbReference type="InterPro" id="IPR025420">
    <property type="entry name" value="DUF4143"/>
</dbReference>
<feature type="domain" description="DUF4143" evidence="2">
    <location>
        <begin position="202"/>
        <end position="361"/>
    </location>
</feature>
<reference evidence="3 4" key="1">
    <citation type="journal article" date="2013" name="Stand. Genomic Sci.">
        <title>Genomic Encyclopedia of Type Strains, Phase I: The one thousand microbial genomes (KMG-I) project.</title>
        <authorList>
            <person name="Kyrpides N.C."/>
            <person name="Woyke T."/>
            <person name="Eisen J.A."/>
            <person name="Garrity G."/>
            <person name="Lilburn T.G."/>
            <person name="Beck B.J."/>
            <person name="Whitman W.B."/>
            <person name="Hugenholtz P."/>
            <person name="Klenk H.P."/>
        </authorList>
    </citation>
    <scope>NUCLEOTIDE SEQUENCE [LARGE SCALE GENOMIC DNA]</scope>
    <source>
        <strain evidence="3 4">DSM 45044</strain>
    </source>
</reference>
<dbReference type="PANTHER" id="PTHR43566">
    <property type="entry name" value="CONSERVED PROTEIN"/>
    <property type="match status" value="1"/>
</dbReference>
<evidence type="ECO:0008006" key="5">
    <source>
        <dbReference type="Google" id="ProtNLM"/>
    </source>
</evidence>
<evidence type="ECO:0000259" key="2">
    <source>
        <dbReference type="Pfam" id="PF13635"/>
    </source>
</evidence>
<dbReference type="EMBL" id="VLLL01000005">
    <property type="protein sequence ID" value="TWJ15503.1"/>
    <property type="molecule type" value="Genomic_DNA"/>
</dbReference>
<accession>A0A562VC87</accession>
<dbReference type="Proteomes" id="UP000321617">
    <property type="component" value="Unassembled WGS sequence"/>
</dbReference>
<dbReference type="SUPFAM" id="SSF52540">
    <property type="entry name" value="P-loop containing nucleoside triphosphate hydrolases"/>
    <property type="match status" value="1"/>
</dbReference>
<comment type="caution">
    <text evidence="3">The sequence shown here is derived from an EMBL/GenBank/DDBJ whole genome shotgun (WGS) entry which is preliminary data.</text>
</comment>
<name>A0A562VC87_9ACTN</name>
<sequence length="421" mass="45753">MSLITRAVQPLVTELTTELRVVIIGGPRQSGKTTLLRQFQGRDGTAYRSLDDETNRQAARDDPLTFARYGASPRLIDEVQRGGDALVRAIKIVVDEDTRPGRFILSGSSRFLTVPHLSESLAGRAVFVDLWPFSMAERTGDAGGFPAAMFSDAAAFARESDWRRDEYLDVVLAGGFPEPLSLRSDVARGAWYDGYLTTVINRDIRDFASVAHAEALPRLLALIAAHSGGISMTANLARGIDTSRETTRNYLSYLDMVYLTLRVPAWSNRLSVRLTKSPKLYPSDSGLAAHLMGAERDRIATPGDPLLGPLLETFVATELVKAIANTRARITLSHLRAADGREIDFILEAPDGGVVGIEVKATASPTAAGAAGLRWLRDRLGERFRAGILLHLGSQSVSFGDGILALPLSALWGHRRLPARP</sequence>
<dbReference type="InterPro" id="IPR041682">
    <property type="entry name" value="AAA_14"/>
</dbReference>
<gene>
    <name evidence="3" type="ORF">LX16_1214</name>
</gene>
<dbReference type="InterPro" id="IPR027417">
    <property type="entry name" value="P-loop_NTPase"/>
</dbReference>
<keyword evidence="4" id="KW-1185">Reference proteome</keyword>
<dbReference type="RefSeq" id="WP_147134299.1">
    <property type="nucleotide sequence ID" value="NZ_BAABIJ010000001.1"/>
</dbReference>
<evidence type="ECO:0000313" key="4">
    <source>
        <dbReference type="Proteomes" id="UP000321617"/>
    </source>
</evidence>
<proteinExistence type="predicted"/>
<dbReference type="Pfam" id="PF13173">
    <property type="entry name" value="AAA_14"/>
    <property type="match status" value="1"/>
</dbReference>
<feature type="domain" description="AAA" evidence="1">
    <location>
        <begin position="20"/>
        <end position="137"/>
    </location>
</feature>
<dbReference type="Pfam" id="PF13635">
    <property type="entry name" value="DUF4143"/>
    <property type="match status" value="1"/>
</dbReference>
<protein>
    <recommendedName>
        <fullName evidence="5">ATP-binding protein</fullName>
    </recommendedName>
</protein>
<dbReference type="OrthoDB" id="128089at2"/>
<dbReference type="PANTHER" id="PTHR43566:SF2">
    <property type="entry name" value="DUF4143 DOMAIN-CONTAINING PROTEIN"/>
    <property type="match status" value="1"/>
</dbReference>
<evidence type="ECO:0000313" key="3">
    <source>
        <dbReference type="EMBL" id="TWJ15503.1"/>
    </source>
</evidence>
<dbReference type="AlphaFoldDB" id="A0A562VC87"/>